<dbReference type="SUPFAM" id="SSF56935">
    <property type="entry name" value="Porins"/>
    <property type="match status" value="1"/>
</dbReference>
<organism evidence="15 16">
    <name type="scientific">Phenylobacterium montanum</name>
    <dbReference type="NCBI Taxonomy" id="2823693"/>
    <lineage>
        <taxon>Bacteria</taxon>
        <taxon>Pseudomonadati</taxon>
        <taxon>Pseudomonadota</taxon>
        <taxon>Alphaproteobacteria</taxon>
        <taxon>Caulobacterales</taxon>
        <taxon>Caulobacteraceae</taxon>
        <taxon>Phenylobacterium</taxon>
    </lineage>
</organism>
<keyword evidence="16" id="KW-1185">Reference proteome</keyword>
<evidence type="ECO:0000256" key="5">
    <source>
        <dbReference type="ARBA" id="ARBA00022692"/>
    </source>
</evidence>
<evidence type="ECO:0000256" key="10">
    <source>
        <dbReference type="ARBA" id="ARBA00023237"/>
    </source>
</evidence>
<evidence type="ECO:0000256" key="8">
    <source>
        <dbReference type="ARBA" id="ARBA00023077"/>
    </source>
</evidence>
<evidence type="ECO:0000313" key="16">
    <source>
        <dbReference type="Proteomes" id="UP000676409"/>
    </source>
</evidence>
<dbReference type="Pfam" id="PF07715">
    <property type="entry name" value="Plug"/>
    <property type="match status" value="1"/>
</dbReference>
<keyword evidence="9 11" id="KW-0472">Membrane</keyword>
<keyword evidence="5 11" id="KW-0812">Transmembrane</keyword>
<dbReference type="Gene3D" id="2.40.170.20">
    <property type="entry name" value="TonB-dependent receptor, beta-barrel domain"/>
    <property type="match status" value="1"/>
</dbReference>
<dbReference type="GO" id="GO:0009279">
    <property type="term" value="C:cell outer membrane"/>
    <property type="evidence" value="ECO:0007669"/>
    <property type="project" value="UniProtKB-SubCell"/>
</dbReference>
<evidence type="ECO:0000256" key="2">
    <source>
        <dbReference type="ARBA" id="ARBA00022448"/>
    </source>
</evidence>
<keyword evidence="10 11" id="KW-0998">Cell outer membrane</keyword>
<dbReference type="PROSITE" id="PS52016">
    <property type="entry name" value="TONB_DEPENDENT_REC_3"/>
    <property type="match status" value="1"/>
</dbReference>
<keyword evidence="8 12" id="KW-0798">TonB box</keyword>
<evidence type="ECO:0000256" key="12">
    <source>
        <dbReference type="RuleBase" id="RU003357"/>
    </source>
</evidence>
<dbReference type="InterPro" id="IPR012910">
    <property type="entry name" value="Plug_dom"/>
</dbReference>
<feature type="domain" description="TonB-dependent receptor plug" evidence="14">
    <location>
        <begin position="69"/>
        <end position="176"/>
    </location>
</feature>
<reference evidence="15" key="1">
    <citation type="submission" date="2021-04" db="EMBL/GenBank/DDBJ databases">
        <title>The complete genome sequence of Caulobacter sp. S6.</title>
        <authorList>
            <person name="Tang Y."/>
            <person name="Ouyang W."/>
            <person name="Liu Q."/>
            <person name="Huang B."/>
            <person name="Guo Z."/>
            <person name="Lei P."/>
        </authorList>
    </citation>
    <scope>NUCLEOTIDE SEQUENCE</scope>
    <source>
        <strain evidence="15">S6</strain>
    </source>
</reference>
<keyword evidence="7" id="KW-0406">Ion transport</keyword>
<evidence type="ECO:0000256" key="7">
    <source>
        <dbReference type="ARBA" id="ARBA00023065"/>
    </source>
</evidence>
<keyword evidence="15" id="KW-0675">Receptor</keyword>
<dbReference type="RefSeq" id="WP_211940427.1">
    <property type="nucleotide sequence ID" value="NZ_CP073078.1"/>
</dbReference>
<evidence type="ECO:0000256" key="4">
    <source>
        <dbReference type="ARBA" id="ARBA00022496"/>
    </source>
</evidence>
<dbReference type="InterPro" id="IPR000531">
    <property type="entry name" value="Beta-barrel_TonB"/>
</dbReference>
<dbReference type="PANTHER" id="PTHR32552">
    <property type="entry name" value="FERRICHROME IRON RECEPTOR-RELATED"/>
    <property type="match status" value="1"/>
</dbReference>
<dbReference type="InterPro" id="IPR036942">
    <property type="entry name" value="Beta-barrel_TonB_sf"/>
</dbReference>
<name>A0A975IYE7_9CAUL</name>
<sequence length="768" mass="82631">MTDRRKQFVAERGVRGGAALAVLGLAAGLGVAPGLAQAQQAAAPAPAAAPTETAGEIVVTATRREEALSRVPIAVTAMSGKVVQEAHIGNFVDLPAMVPGATFVSTKGPSTANLQIRGQTTTNDAPALELPVAVFIDDIYYGTLASFDADFFDVSQIAVLRGPQGTTFGRNVVGGALQITDNMPKLGQTGGETNLTVETYTGSGVPDSPGFETQGFFNLAVSPDAAARLAYSVKDVGGYMHNYVTGHNLSDQKSFAIRPTFLWRPTDDLKLQAMVSYIHEDEAAAGYHFFGQGSVVAAAQAISTSPWASFQDVDGTNKRDIFAAQVRADWSHSFGDLTSITSYRSLDAKYVDDGDSGPLPANNNSINASREFEFSQEFRLTSPTGRRLEYVAGLYYGFENLKKAITFGFNGTIPGQFLGVLTKGTLQNQTAVGDAHVLTVAPFAEGKFHFTDQVALTVGGRVTYEDKKNYTDHIGASAFYGAAFNAEGMEHEWTAFTPRAILEYKPFHNTLFYASASTGFKGGGWSLTSTSPAKAVIPLNPERSISYELGAKVQLFDHRVSLNTAIYQADTKDLQVRSLIGPVLTDTNAGSERVRGVEVESTWTPFHNAQIGLNYAYTEAIYTQFRGCAAGGVNCSGGTVPFVPKNDVHLFVQYRWDLGGLGDLTAHADGEWSGHTQVSPVNAAQPIAKNFTEKRGLINGSLIYEPTGGQWKLQIWGKNLTNTGFMTAPSNYYFYYLKTAEYLAGLREVDRGTVNPPREIGATLTYKF</sequence>
<proteinExistence type="inferred from homology"/>
<dbReference type="Proteomes" id="UP000676409">
    <property type="component" value="Chromosome"/>
</dbReference>
<comment type="subcellular location">
    <subcellularLocation>
        <location evidence="1 11">Cell outer membrane</location>
        <topology evidence="1 11">Multi-pass membrane protein</topology>
    </subcellularLocation>
</comment>
<keyword evidence="4" id="KW-0410">Iron transport</keyword>
<dbReference type="GO" id="GO:0006826">
    <property type="term" value="P:iron ion transport"/>
    <property type="evidence" value="ECO:0007669"/>
    <property type="project" value="UniProtKB-KW"/>
</dbReference>
<dbReference type="PANTHER" id="PTHR32552:SF81">
    <property type="entry name" value="TONB-DEPENDENT OUTER MEMBRANE RECEPTOR"/>
    <property type="match status" value="1"/>
</dbReference>
<accession>A0A975IYE7</accession>
<keyword evidence="6" id="KW-0408">Iron</keyword>
<evidence type="ECO:0000256" key="1">
    <source>
        <dbReference type="ARBA" id="ARBA00004571"/>
    </source>
</evidence>
<dbReference type="InterPro" id="IPR039426">
    <property type="entry name" value="TonB-dep_rcpt-like"/>
</dbReference>
<evidence type="ECO:0000256" key="6">
    <source>
        <dbReference type="ARBA" id="ARBA00023004"/>
    </source>
</evidence>
<dbReference type="EMBL" id="CP073078">
    <property type="protein sequence ID" value="QUD90376.1"/>
    <property type="molecule type" value="Genomic_DNA"/>
</dbReference>
<feature type="domain" description="TonB-dependent receptor-like beta-barrel" evidence="13">
    <location>
        <begin position="297"/>
        <end position="720"/>
    </location>
</feature>
<evidence type="ECO:0000259" key="13">
    <source>
        <dbReference type="Pfam" id="PF00593"/>
    </source>
</evidence>
<evidence type="ECO:0000256" key="9">
    <source>
        <dbReference type="ARBA" id="ARBA00023136"/>
    </source>
</evidence>
<dbReference type="AlphaFoldDB" id="A0A975IYE7"/>
<keyword evidence="3 11" id="KW-1134">Transmembrane beta strand</keyword>
<evidence type="ECO:0000259" key="14">
    <source>
        <dbReference type="Pfam" id="PF07715"/>
    </source>
</evidence>
<evidence type="ECO:0000313" key="15">
    <source>
        <dbReference type="EMBL" id="QUD90376.1"/>
    </source>
</evidence>
<keyword evidence="2 11" id="KW-0813">Transport</keyword>
<dbReference type="Pfam" id="PF00593">
    <property type="entry name" value="TonB_dep_Rec_b-barrel"/>
    <property type="match status" value="1"/>
</dbReference>
<protein>
    <submittedName>
        <fullName evidence="15">TonB-dependent receptor</fullName>
    </submittedName>
</protein>
<dbReference type="KEGG" id="caul:KCG34_11185"/>
<evidence type="ECO:0000256" key="3">
    <source>
        <dbReference type="ARBA" id="ARBA00022452"/>
    </source>
</evidence>
<evidence type="ECO:0000256" key="11">
    <source>
        <dbReference type="PROSITE-ProRule" id="PRU01360"/>
    </source>
</evidence>
<comment type="similarity">
    <text evidence="11 12">Belongs to the TonB-dependent receptor family.</text>
</comment>
<gene>
    <name evidence="15" type="ORF">KCG34_11185</name>
</gene>